<dbReference type="AlphaFoldDB" id="A0A242AMF2"/>
<evidence type="ECO:0000313" key="2">
    <source>
        <dbReference type="Proteomes" id="UP000194885"/>
    </source>
</evidence>
<proteinExistence type="predicted"/>
<protein>
    <submittedName>
        <fullName evidence="1">Uncharacterized protein</fullName>
    </submittedName>
</protein>
<name>A0A242AMF2_ENTFC</name>
<organism evidence="1 2">
    <name type="scientific">Enterococcus faecium</name>
    <name type="common">Streptococcus faecium</name>
    <dbReference type="NCBI Taxonomy" id="1352"/>
    <lineage>
        <taxon>Bacteria</taxon>
        <taxon>Bacillati</taxon>
        <taxon>Bacillota</taxon>
        <taxon>Bacilli</taxon>
        <taxon>Lactobacillales</taxon>
        <taxon>Enterococcaceae</taxon>
        <taxon>Enterococcus</taxon>
    </lineage>
</organism>
<accession>A0A242AMF2</accession>
<comment type="caution">
    <text evidence="1">The sequence shown here is derived from an EMBL/GenBank/DDBJ whole genome shotgun (WGS) entry which is preliminary data.</text>
</comment>
<gene>
    <name evidence="1" type="ORF">A5810_003240</name>
</gene>
<feature type="non-terminal residue" evidence="1">
    <location>
        <position position="87"/>
    </location>
</feature>
<reference evidence="1 2" key="1">
    <citation type="submission" date="2017-05" db="EMBL/GenBank/DDBJ databases">
        <title>The Genome Sequence of Enterococcus faecium 7H8_DIV0219.</title>
        <authorList>
            <consortium name="The Broad Institute Genomics Platform"/>
            <consortium name="The Broad Institute Genomic Center for Infectious Diseases"/>
            <person name="Earl A."/>
            <person name="Manson A."/>
            <person name="Schwartman J."/>
            <person name="Gilmore M."/>
            <person name="Abouelleil A."/>
            <person name="Cao P."/>
            <person name="Chapman S."/>
            <person name="Cusick C."/>
            <person name="Shea T."/>
            <person name="Young S."/>
            <person name="Neafsey D."/>
            <person name="Nusbaum C."/>
            <person name="Birren B."/>
        </authorList>
    </citation>
    <scope>NUCLEOTIDE SEQUENCE [LARGE SCALE GENOMIC DNA]</scope>
    <source>
        <strain evidence="1 2">7H8_DIV0219</strain>
    </source>
</reference>
<evidence type="ECO:0000313" key="1">
    <source>
        <dbReference type="EMBL" id="OTN82226.1"/>
    </source>
</evidence>
<dbReference type="EMBL" id="NGKW01000054">
    <property type="protein sequence ID" value="OTN82226.1"/>
    <property type="molecule type" value="Genomic_DNA"/>
</dbReference>
<dbReference type="Proteomes" id="UP000194885">
    <property type="component" value="Unassembled WGS sequence"/>
</dbReference>
<sequence>MEWMDIKRIRRIGYIAKERYFKNNCETHELRELQEAMEAFDLIFPYAETKIIDYKKHALSNNNLDKIMELMDKLLYAEANILFVLSS</sequence>
<dbReference type="RefSeq" id="WP_143351929.1">
    <property type="nucleotide sequence ID" value="NZ_NGKW01000054.1"/>
</dbReference>